<name>A0ACB7W656_DIOAL</name>
<comment type="caution">
    <text evidence="1">The sequence shown here is derived from an EMBL/GenBank/DDBJ whole genome shotgun (WGS) entry which is preliminary data.</text>
</comment>
<sequence>MGKVCCTETEDEGPNIIGLLVALIIALMLMLLCYRPRRRGVCVVHHH</sequence>
<gene>
    <name evidence="1" type="ORF">IHE45_05G149500</name>
</gene>
<evidence type="ECO:0000313" key="2">
    <source>
        <dbReference type="Proteomes" id="UP000827976"/>
    </source>
</evidence>
<proteinExistence type="predicted"/>
<evidence type="ECO:0000313" key="1">
    <source>
        <dbReference type="EMBL" id="KAH7682901.1"/>
    </source>
</evidence>
<accession>A0ACB7W656</accession>
<protein>
    <submittedName>
        <fullName evidence="1">Uncharacterized protein</fullName>
    </submittedName>
</protein>
<reference evidence="2" key="1">
    <citation type="journal article" date="2022" name="Nat. Commun.">
        <title>Chromosome evolution and the genetic basis of agronomically important traits in greater yam.</title>
        <authorList>
            <person name="Bredeson J.V."/>
            <person name="Lyons J.B."/>
            <person name="Oniyinde I.O."/>
            <person name="Okereke N.R."/>
            <person name="Kolade O."/>
            <person name="Nnabue I."/>
            <person name="Nwadili C.O."/>
            <person name="Hribova E."/>
            <person name="Parker M."/>
            <person name="Nwogha J."/>
            <person name="Shu S."/>
            <person name="Carlson J."/>
            <person name="Kariba R."/>
            <person name="Muthemba S."/>
            <person name="Knop K."/>
            <person name="Barton G.J."/>
            <person name="Sherwood A.V."/>
            <person name="Lopez-Montes A."/>
            <person name="Asiedu R."/>
            <person name="Jamnadass R."/>
            <person name="Muchugi A."/>
            <person name="Goodstein D."/>
            <person name="Egesi C.N."/>
            <person name="Featherston J."/>
            <person name="Asfaw A."/>
            <person name="Simpson G.G."/>
            <person name="Dolezel J."/>
            <person name="Hendre P.S."/>
            <person name="Van Deynze A."/>
            <person name="Kumar P.L."/>
            <person name="Obidiegwu J.E."/>
            <person name="Bhattacharjee R."/>
            <person name="Rokhsar D.S."/>
        </authorList>
    </citation>
    <scope>NUCLEOTIDE SEQUENCE [LARGE SCALE GENOMIC DNA]</scope>
    <source>
        <strain evidence="2">cv. TDa95/00328</strain>
    </source>
</reference>
<dbReference type="Proteomes" id="UP000827976">
    <property type="component" value="Chromosome 5"/>
</dbReference>
<organism evidence="1 2">
    <name type="scientific">Dioscorea alata</name>
    <name type="common">Purple yam</name>
    <dbReference type="NCBI Taxonomy" id="55571"/>
    <lineage>
        <taxon>Eukaryota</taxon>
        <taxon>Viridiplantae</taxon>
        <taxon>Streptophyta</taxon>
        <taxon>Embryophyta</taxon>
        <taxon>Tracheophyta</taxon>
        <taxon>Spermatophyta</taxon>
        <taxon>Magnoliopsida</taxon>
        <taxon>Liliopsida</taxon>
        <taxon>Dioscoreales</taxon>
        <taxon>Dioscoreaceae</taxon>
        <taxon>Dioscorea</taxon>
    </lineage>
</organism>
<keyword evidence="2" id="KW-1185">Reference proteome</keyword>
<dbReference type="EMBL" id="CM037015">
    <property type="protein sequence ID" value="KAH7682901.1"/>
    <property type="molecule type" value="Genomic_DNA"/>
</dbReference>